<feature type="region of interest" description="Disordered" evidence="1">
    <location>
        <begin position="71"/>
        <end position="121"/>
    </location>
</feature>
<reference evidence="2 3" key="1">
    <citation type="journal article" date="2024" name="Science">
        <title>Giant polyketide synthase enzymes in the biosynthesis of giant marine polyether toxins.</title>
        <authorList>
            <person name="Fallon T.R."/>
            <person name="Shende V.V."/>
            <person name="Wierzbicki I.H."/>
            <person name="Pendleton A.L."/>
            <person name="Watervoot N.F."/>
            <person name="Auber R.P."/>
            <person name="Gonzalez D.J."/>
            <person name="Wisecaver J.H."/>
            <person name="Moore B.S."/>
        </authorList>
    </citation>
    <scope>NUCLEOTIDE SEQUENCE [LARGE SCALE GENOMIC DNA]</scope>
    <source>
        <strain evidence="2 3">12B1</strain>
    </source>
</reference>
<evidence type="ECO:0000256" key="1">
    <source>
        <dbReference type="SAM" id="MobiDB-lite"/>
    </source>
</evidence>
<gene>
    <name evidence="2" type="ORF">AB1Y20_016355</name>
</gene>
<name>A0AB34IG07_PRYPA</name>
<feature type="compositionally biased region" description="Low complexity" evidence="1">
    <location>
        <begin position="419"/>
        <end position="430"/>
    </location>
</feature>
<dbReference type="EMBL" id="JBGBPQ010000029">
    <property type="protein sequence ID" value="KAL1496400.1"/>
    <property type="molecule type" value="Genomic_DNA"/>
</dbReference>
<comment type="caution">
    <text evidence="2">The sequence shown here is derived from an EMBL/GenBank/DDBJ whole genome shotgun (WGS) entry which is preliminary data.</text>
</comment>
<proteinExistence type="predicted"/>
<dbReference type="AlphaFoldDB" id="A0AB34IG07"/>
<feature type="region of interest" description="Disordered" evidence="1">
    <location>
        <begin position="419"/>
        <end position="443"/>
    </location>
</feature>
<keyword evidence="3" id="KW-1185">Reference proteome</keyword>
<dbReference type="Proteomes" id="UP001515480">
    <property type="component" value="Unassembled WGS sequence"/>
</dbReference>
<evidence type="ECO:0000313" key="2">
    <source>
        <dbReference type="EMBL" id="KAL1496400.1"/>
    </source>
</evidence>
<feature type="compositionally biased region" description="Basic and acidic residues" evidence="1">
    <location>
        <begin position="95"/>
        <end position="115"/>
    </location>
</feature>
<evidence type="ECO:0000313" key="3">
    <source>
        <dbReference type="Proteomes" id="UP001515480"/>
    </source>
</evidence>
<accession>A0AB34IG07</accession>
<protein>
    <submittedName>
        <fullName evidence="2">Uncharacterized protein</fullName>
    </submittedName>
</protein>
<sequence length="530" mass="57588">MAEQQWCYQRFDHEGGRPWCILPAGHAEPHYPDINDASFKRRRLAPKRFNPEQAALRLITREKGVKQKIARLSKGKGEACGSANSPERAPPRAPRPLDGKAKERGAAAAAADREGPNGYVSSKSMAAKRQQAGEGFEAMQLKLSEAMRRAGWLVLPRHGKGKETGHFIYVWQTPLAEACGHDEGQAPYFSSAPAAVRWWVRMKGKRPLSEAAKEEAEHEERAVVSEGTWLSDGALVETEVPEPGLFESRYAAKLLQVDVDRALVEVAAFTTDSGDGPLQVWVDVGQVSPPPPPAPPDYFEVVCEAADEAPATPVRLELFHEGGWWGCVLKDSRCSAEGRLELLVHSERYGSERWAGVDCVRPRWRFLGTAWLAERYGLVFADVEPAAAAPSAGSASCKAPLPLHARGYPAYESDSQAGSACGSSASRGGSPWHSDVGEGGKAEGRQTDVVLETCDEAALQSRLEEAHAQLSSELALVEQARAAAQHNRERAVEITREARRLFSLARSAVQVAGGSLELPVVFRADPPMVP</sequence>
<organism evidence="2 3">
    <name type="scientific">Prymnesium parvum</name>
    <name type="common">Toxic golden alga</name>
    <dbReference type="NCBI Taxonomy" id="97485"/>
    <lineage>
        <taxon>Eukaryota</taxon>
        <taxon>Haptista</taxon>
        <taxon>Haptophyta</taxon>
        <taxon>Prymnesiophyceae</taxon>
        <taxon>Prymnesiales</taxon>
        <taxon>Prymnesiaceae</taxon>
        <taxon>Prymnesium</taxon>
    </lineage>
</organism>